<evidence type="ECO:0000313" key="2">
    <source>
        <dbReference type="Proteomes" id="UP000324800"/>
    </source>
</evidence>
<accession>A0A5J4QB56</accession>
<dbReference type="Proteomes" id="UP000324800">
    <property type="component" value="Unassembled WGS sequence"/>
</dbReference>
<evidence type="ECO:0000313" key="1">
    <source>
        <dbReference type="EMBL" id="KAA6318338.1"/>
    </source>
</evidence>
<sequence length="93" mass="10210">MIQLGYGALGIPPIQILGKKGASNLKGPISFDNVISLVGMIDDKYLYSENGEKKNITSLDEQLNVTLPLTLKEYERTLNANLALSIQNINEMT</sequence>
<proteinExistence type="predicted"/>
<reference evidence="1 2" key="1">
    <citation type="submission" date="2019-03" db="EMBL/GenBank/DDBJ databases">
        <title>Single cell metagenomics reveals metabolic interactions within the superorganism composed of flagellate Streblomastix strix and complex community of Bacteroidetes bacteria on its surface.</title>
        <authorList>
            <person name="Treitli S.C."/>
            <person name="Kolisko M."/>
            <person name="Husnik F."/>
            <person name="Keeling P."/>
            <person name="Hampl V."/>
        </authorList>
    </citation>
    <scope>NUCLEOTIDE SEQUENCE [LARGE SCALE GENOMIC DNA]</scope>
    <source>
        <strain evidence="1">ST1C</strain>
    </source>
</reference>
<gene>
    <name evidence="1" type="ORF">EZS28_054962</name>
</gene>
<comment type="caution">
    <text evidence="1">The sequence shown here is derived from an EMBL/GenBank/DDBJ whole genome shotgun (WGS) entry which is preliminary data.</text>
</comment>
<dbReference type="EMBL" id="SNRW01046277">
    <property type="protein sequence ID" value="KAA6318338.1"/>
    <property type="molecule type" value="Genomic_DNA"/>
</dbReference>
<name>A0A5J4QB56_9EUKA</name>
<dbReference type="AlphaFoldDB" id="A0A5J4QB56"/>
<organism evidence="1 2">
    <name type="scientific">Streblomastix strix</name>
    <dbReference type="NCBI Taxonomy" id="222440"/>
    <lineage>
        <taxon>Eukaryota</taxon>
        <taxon>Metamonada</taxon>
        <taxon>Preaxostyla</taxon>
        <taxon>Oxymonadida</taxon>
        <taxon>Streblomastigidae</taxon>
        <taxon>Streblomastix</taxon>
    </lineage>
</organism>
<protein>
    <submittedName>
        <fullName evidence="1">Uncharacterized protein</fullName>
    </submittedName>
</protein>
<feature type="non-terminal residue" evidence="1">
    <location>
        <position position="93"/>
    </location>
</feature>